<name>A0A9P7S235_9AGAR</name>
<organism evidence="3 4">
    <name type="scientific">Marasmius oreades</name>
    <name type="common">fairy-ring Marasmius</name>
    <dbReference type="NCBI Taxonomy" id="181124"/>
    <lineage>
        <taxon>Eukaryota</taxon>
        <taxon>Fungi</taxon>
        <taxon>Dikarya</taxon>
        <taxon>Basidiomycota</taxon>
        <taxon>Agaricomycotina</taxon>
        <taxon>Agaricomycetes</taxon>
        <taxon>Agaricomycetidae</taxon>
        <taxon>Agaricales</taxon>
        <taxon>Marasmiineae</taxon>
        <taxon>Marasmiaceae</taxon>
        <taxon>Marasmius</taxon>
    </lineage>
</organism>
<keyword evidence="4" id="KW-1185">Reference proteome</keyword>
<protein>
    <recommendedName>
        <fullName evidence="2">Retrotransposon gag domain-containing protein</fullName>
    </recommendedName>
</protein>
<dbReference type="GeneID" id="66078507"/>
<feature type="compositionally biased region" description="Polar residues" evidence="1">
    <location>
        <begin position="275"/>
        <end position="285"/>
    </location>
</feature>
<accession>A0A9P7S235</accession>
<dbReference type="Proteomes" id="UP001049176">
    <property type="component" value="Chromosome 5"/>
</dbReference>
<dbReference type="KEGG" id="more:E1B28_009431"/>
<reference evidence="3" key="1">
    <citation type="journal article" date="2021" name="Genome Biol. Evol.">
        <title>The assembled and annotated genome of the fairy-ring fungus Marasmius oreades.</title>
        <authorList>
            <person name="Hiltunen M."/>
            <person name="Ament-Velasquez S.L."/>
            <person name="Johannesson H."/>
        </authorList>
    </citation>
    <scope>NUCLEOTIDE SEQUENCE</scope>
    <source>
        <strain evidence="3">03SP1</strain>
    </source>
</reference>
<feature type="domain" description="Retrotransposon gag" evidence="2">
    <location>
        <begin position="114"/>
        <end position="193"/>
    </location>
</feature>
<gene>
    <name evidence="3" type="ORF">E1B28_009431</name>
</gene>
<evidence type="ECO:0000313" key="4">
    <source>
        <dbReference type="Proteomes" id="UP001049176"/>
    </source>
</evidence>
<evidence type="ECO:0000259" key="2">
    <source>
        <dbReference type="Pfam" id="PF03732"/>
    </source>
</evidence>
<proteinExistence type="predicted"/>
<dbReference type="Pfam" id="PF03732">
    <property type="entry name" value="Retrotrans_gag"/>
    <property type="match status" value="1"/>
</dbReference>
<dbReference type="AlphaFoldDB" id="A0A9P7S235"/>
<dbReference type="RefSeq" id="XP_043009618.1">
    <property type="nucleotide sequence ID" value="XM_043154327.1"/>
</dbReference>
<dbReference type="InterPro" id="IPR005162">
    <property type="entry name" value="Retrotrans_gag_dom"/>
</dbReference>
<evidence type="ECO:0000256" key="1">
    <source>
        <dbReference type="SAM" id="MobiDB-lite"/>
    </source>
</evidence>
<feature type="region of interest" description="Disordered" evidence="1">
    <location>
        <begin position="1"/>
        <end position="57"/>
    </location>
</feature>
<feature type="region of interest" description="Disordered" evidence="1">
    <location>
        <begin position="250"/>
        <end position="306"/>
    </location>
</feature>
<dbReference type="OrthoDB" id="3033163at2759"/>
<feature type="compositionally biased region" description="Pro residues" evidence="1">
    <location>
        <begin position="9"/>
        <end position="49"/>
    </location>
</feature>
<evidence type="ECO:0000313" key="3">
    <source>
        <dbReference type="EMBL" id="KAG7093148.1"/>
    </source>
</evidence>
<dbReference type="EMBL" id="CM032185">
    <property type="protein sequence ID" value="KAG7093148.1"/>
    <property type="molecule type" value="Genomic_DNA"/>
</dbReference>
<sequence>MAGYDLSGPPGPPYPPPPPPFGNGPPELPSPPPPPFGHGPPGPPGPPGPTSSNPQDDETRLIREAVNRESKLEIKKPREFDGTIREEFRGFISNCIRMFVAKPHIYIADQEKIQFASSYLAGAASRTFQNWVEKEMHSGVFNLALHTWTAFIAEMRRLFGVFDEELHAQSALDHTIQGLNETFAEFLVRFEDASLLTGYNDSALKWRLVAQIQEDLRDQITYVGGMPTIYQDVIQKLLEIDGARQAFEDVGLTDQPPDTHSLPLPASDESDQSHSEQPSSIVNETHSSDNEDPPILSLDQDDQTPE</sequence>
<comment type="caution">
    <text evidence="3">The sequence shown here is derived from an EMBL/GenBank/DDBJ whole genome shotgun (WGS) entry which is preliminary data.</text>
</comment>